<dbReference type="Gene3D" id="3.90.550.10">
    <property type="entry name" value="Spore Coat Polysaccharide Biosynthesis Protein SpsA, Chain A"/>
    <property type="match status" value="1"/>
</dbReference>
<dbReference type="GO" id="GO:0006777">
    <property type="term" value="P:Mo-molybdopterin cofactor biosynthetic process"/>
    <property type="evidence" value="ECO:0007669"/>
    <property type="project" value="UniProtKB-KW"/>
</dbReference>
<evidence type="ECO:0000313" key="17">
    <source>
        <dbReference type="Proteomes" id="UP000194131"/>
    </source>
</evidence>
<comment type="caution">
    <text evidence="8">Lacks conserved residue(s) required for the propagation of feature annotation.</text>
</comment>
<protein>
    <recommendedName>
        <fullName evidence="8">Probable molybdenum cofactor guanylyltransferase</fullName>
        <shortName evidence="8">MoCo guanylyltransferase</shortName>
        <ecNumber evidence="8">2.7.7.77</ecNumber>
    </recommendedName>
    <alternativeName>
        <fullName evidence="8">GTP:molybdopterin guanylyltransferase</fullName>
    </alternativeName>
    <alternativeName>
        <fullName evidence="8">Mo-MPT guanylyltransferase</fullName>
    </alternativeName>
    <alternativeName>
        <fullName evidence="8">Molybdopterin guanylyltransferase</fullName>
    </alternativeName>
    <alternativeName>
        <fullName evidence="8">Molybdopterin-guanine dinucleotide synthase</fullName>
        <shortName evidence="8">MGD synthase</shortName>
    </alternativeName>
</protein>
<feature type="binding site" evidence="8">
    <location>
        <position position="100"/>
    </location>
    <ligand>
        <name>Mg(2+)</name>
        <dbReference type="ChEBI" id="CHEBI:18420"/>
    </ligand>
</feature>
<dbReference type="KEGG" id="bww:bwei_0129"/>
<evidence type="ECO:0000313" key="15">
    <source>
        <dbReference type="Proteomes" id="UP000006976"/>
    </source>
</evidence>
<evidence type="ECO:0000313" key="14">
    <source>
        <dbReference type="EMBL" id="QQA15389.1"/>
    </source>
</evidence>
<dbReference type="EMBL" id="CP065877">
    <property type="protein sequence ID" value="QQA15389.1"/>
    <property type="molecule type" value="Genomic_DNA"/>
</dbReference>
<comment type="similarity">
    <text evidence="8">Belongs to the MobA family.</text>
</comment>
<dbReference type="KEGG" id="bmyo:BG05_1275"/>
<dbReference type="EMBL" id="MRWU01000004">
    <property type="protein sequence ID" value="OSX94005.1"/>
    <property type="molecule type" value="Genomic_DNA"/>
</dbReference>
<keyword evidence="4 8" id="KW-0547">Nucleotide-binding</keyword>
<dbReference type="Proteomes" id="UP000596196">
    <property type="component" value="Chromosome"/>
</dbReference>
<dbReference type="Pfam" id="PF12804">
    <property type="entry name" value="NTP_transf_3"/>
    <property type="match status" value="1"/>
</dbReference>
<dbReference type="InterPro" id="IPR013482">
    <property type="entry name" value="Molybde_CF_guanTrfase"/>
</dbReference>
<dbReference type="GO" id="GO:0005737">
    <property type="term" value="C:cytoplasm"/>
    <property type="evidence" value="ECO:0007669"/>
    <property type="project" value="UniProtKB-SubCell"/>
</dbReference>
<dbReference type="RefSeq" id="WP_002167518.1">
    <property type="nucleotide sequence ID" value="NZ_CP009692.1"/>
</dbReference>
<feature type="domain" description="MobA-like NTP transferase" evidence="9">
    <location>
        <begin position="6"/>
        <end position="155"/>
    </location>
</feature>
<accession>J8FM74</accession>
<reference evidence="11 16" key="4">
    <citation type="submission" date="2017-01" db="EMBL/GenBank/DDBJ databases">
        <title>Bacillus cereus isolates.</title>
        <authorList>
            <person name="Beno S.M."/>
        </authorList>
    </citation>
    <scope>NUCLEOTIDE SEQUENCE [LARGE SCALE GENOMIC DNA]</scope>
    <source>
        <strain evidence="11 16">FSL W7-1108</strain>
    </source>
</reference>
<evidence type="ECO:0000256" key="7">
    <source>
        <dbReference type="ARBA" id="ARBA00023150"/>
    </source>
</evidence>
<dbReference type="SUPFAM" id="SSF53448">
    <property type="entry name" value="Nucleotide-diphospho-sugar transferases"/>
    <property type="match status" value="1"/>
</dbReference>
<name>A0A0A0WEL9_BACMY</name>
<organism evidence="11 16">
    <name type="scientific">Bacillus mycoides</name>
    <dbReference type="NCBI Taxonomy" id="1405"/>
    <lineage>
        <taxon>Bacteria</taxon>
        <taxon>Bacillati</taxon>
        <taxon>Bacillota</taxon>
        <taxon>Bacilli</taxon>
        <taxon>Bacillales</taxon>
        <taxon>Bacillaceae</taxon>
        <taxon>Bacillus</taxon>
        <taxon>Bacillus cereus group</taxon>
    </lineage>
</organism>
<dbReference type="InterPro" id="IPR029044">
    <property type="entry name" value="Nucleotide-diphossugar_trans"/>
</dbReference>
<dbReference type="Proteomes" id="UP000194131">
    <property type="component" value="Unassembled WGS sequence"/>
</dbReference>
<feature type="binding site" evidence="8">
    <location>
        <position position="69"/>
    </location>
    <ligand>
        <name>GTP</name>
        <dbReference type="ChEBI" id="CHEBI:37565"/>
    </ligand>
</feature>
<feature type="binding site" evidence="8">
    <location>
        <begin position="9"/>
        <end position="11"/>
    </location>
    <ligand>
        <name>GTP</name>
        <dbReference type="ChEBI" id="CHEBI:37565"/>
    </ligand>
</feature>
<dbReference type="GO" id="GO:0061603">
    <property type="term" value="F:molybdenum cofactor guanylyltransferase activity"/>
    <property type="evidence" value="ECO:0007669"/>
    <property type="project" value="UniProtKB-EC"/>
</dbReference>
<dbReference type="CDD" id="cd02503">
    <property type="entry name" value="MobA"/>
    <property type="match status" value="1"/>
</dbReference>
<keyword evidence="3 8" id="KW-0479">Metal-binding</keyword>
<reference evidence="10 15" key="1">
    <citation type="submission" date="2012-04" db="EMBL/GenBank/DDBJ databases">
        <title>The Genome Sequence of Bacillus cereus VD078.</title>
        <authorList>
            <consortium name="The Broad Institute Genome Sequencing Platform"/>
            <consortium name="The Broad Institute Genome Sequencing Center for Infectious Disease"/>
            <person name="Feldgarden M."/>
            <person name="Van der Auwera G.A."/>
            <person name="Mahillon J."/>
            <person name="Duprez V."/>
            <person name="Timmery S."/>
            <person name="Mattelet C."/>
            <person name="Dierick K."/>
            <person name="Sun M."/>
            <person name="Yu Z."/>
            <person name="Zhu L."/>
            <person name="Hu X."/>
            <person name="Shank E.B."/>
            <person name="Swiecicka I."/>
            <person name="Hansen B.M."/>
            <person name="Andrup L."/>
            <person name="Young S.K."/>
            <person name="Zeng Q."/>
            <person name="Gargeya S."/>
            <person name="Fitzgerald M."/>
            <person name="Haas B."/>
            <person name="Abouelleil A."/>
            <person name="Alvarado L."/>
            <person name="Arachchi H.M."/>
            <person name="Berlin A."/>
            <person name="Chapman S.B."/>
            <person name="Goldberg J."/>
            <person name="Griggs A."/>
            <person name="Gujja S."/>
            <person name="Hansen M."/>
            <person name="Howarth C."/>
            <person name="Imamovic A."/>
            <person name="Larimer J."/>
            <person name="McCowen C."/>
            <person name="Montmayeur A."/>
            <person name="Murphy C."/>
            <person name="Neiman D."/>
            <person name="Pearson M."/>
            <person name="Priest M."/>
            <person name="Roberts A."/>
            <person name="Saif S."/>
            <person name="Shea T."/>
            <person name="Sisk P."/>
            <person name="Sykes S."/>
            <person name="Wortman J."/>
            <person name="Nusbaum C."/>
            <person name="Birren B."/>
        </authorList>
    </citation>
    <scope>NUCLEOTIDE SEQUENCE [LARGE SCALE GENOMIC DNA]</scope>
    <source>
        <strain evidence="10 15">VD078</strain>
    </source>
</reference>
<evidence type="ECO:0000313" key="18">
    <source>
        <dbReference type="Proteomes" id="UP000236165"/>
    </source>
</evidence>
<keyword evidence="11" id="KW-0548">Nucleotidyltransferase</keyword>
<dbReference type="AlphaFoldDB" id="A0A0A0WEL9"/>
<evidence type="ECO:0000256" key="4">
    <source>
        <dbReference type="ARBA" id="ARBA00022741"/>
    </source>
</evidence>
<evidence type="ECO:0000313" key="10">
    <source>
        <dbReference type="EMBL" id="EJR44584.1"/>
    </source>
</evidence>
<accession>A0A0A0WEL9</accession>
<comment type="subcellular location">
    <subcellularLocation>
        <location evidence="8">Cytoplasm</location>
    </subcellularLocation>
</comment>
<evidence type="ECO:0000256" key="5">
    <source>
        <dbReference type="ARBA" id="ARBA00022842"/>
    </source>
</evidence>
<evidence type="ECO:0000313" key="11">
    <source>
        <dbReference type="EMBL" id="OOR05507.1"/>
    </source>
</evidence>
<keyword evidence="5 8" id="KW-0460">Magnesium</keyword>
<comment type="function">
    <text evidence="8">Transfers a GMP moiety from GTP to Mo-molybdopterin (Mo-MPT) cofactor (Moco or molybdenum cofactor) to form Mo-molybdopterin guanine dinucleotide (Mo-MGD) cofactor.</text>
</comment>
<evidence type="ECO:0000256" key="6">
    <source>
        <dbReference type="ARBA" id="ARBA00023134"/>
    </source>
</evidence>
<reference evidence="13 18" key="2">
    <citation type="submission" date="2016-10" db="EMBL/GenBank/DDBJ databases">
        <title>Genome Sequence of Bacillus weihenstephanensis GM6LP.</title>
        <authorList>
            <person name="Poehlein A."/>
            <person name="Wemheuer F."/>
            <person name="Hollensteiner J."/>
            <person name="Wemheuer B."/>
        </authorList>
    </citation>
    <scope>NUCLEOTIDE SEQUENCE [LARGE SCALE GENOMIC DNA]</scope>
    <source>
        <strain evidence="13 18">GM6LP</strain>
    </source>
</reference>
<dbReference type="HAMAP" id="MF_00316">
    <property type="entry name" value="MobA"/>
    <property type="match status" value="1"/>
</dbReference>
<dbReference type="PANTHER" id="PTHR19136">
    <property type="entry name" value="MOLYBDENUM COFACTOR GUANYLYLTRANSFERASE"/>
    <property type="match status" value="1"/>
</dbReference>
<evidence type="ECO:0000313" key="12">
    <source>
        <dbReference type="EMBL" id="OSX94005.1"/>
    </source>
</evidence>
<keyword evidence="19" id="KW-1185">Reference proteome</keyword>
<dbReference type="GO" id="GO:0046872">
    <property type="term" value="F:metal ion binding"/>
    <property type="evidence" value="ECO:0007669"/>
    <property type="project" value="UniProtKB-KW"/>
</dbReference>
<dbReference type="PANTHER" id="PTHR19136:SF81">
    <property type="entry name" value="MOLYBDENUM COFACTOR GUANYLYLTRANSFERASE"/>
    <property type="match status" value="1"/>
</dbReference>
<keyword evidence="2 8" id="KW-0808">Transferase</keyword>
<dbReference type="EMBL" id="MKZQ01000007">
    <property type="protein sequence ID" value="PJN72579.1"/>
    <property type="molecule type" value="Genomic_DNA"/>
</dbReference>
<sequence length="200" mass="22410">MSKCAGIVLAGGMSSRFGEPKALVGWKESTFIEHIVKVMESAVQEIVVISHSDIKERVEQLVQVPVIEDMSHYKGNGPLAGIVSGMEYIEADWYAIMPCDAPNVSNEWITILLEQTSDEYDAVVPIINGRKQPLLAAYNNRVKEKIYALLQEEKRSMGQLLSQCNVKYIAGEDVQANVDWFINVNTKEEYVQAQKDLSNE</sequence>
<evidence type="ECO:0000259" key="9">
    <source>
        <dbReference type="Pfam" id="PF12804"/>
    </source>
</evidence>
<evidence type="ECO:0000313" key="19">
    <source>
        <dbReference type="Proteomes" id="UP000596196"/>
    </source>
</evidence>
<comment type="catalytic activity">
    <reaction evidence="8">
        <text>Mo-molybdopterin + GTP + H(+) = Mo-molybdopterin guanine dinucleotide + diphosphate</text>
        <dbReference type="Rhea" id="RHEA:34243"/>
        <dbReference type="ChEBI" id="CHEBI:15378"/>
        <dbReference type="ChEBI" id="CHEBI:33019"/>
        <dbReference type="ChEBI" id="CHEBI:37565"/>
        <dbReference type="ChEBI" id="CHEBI:71302"/>
        <dbReference type="ChEBI" id="CHEBI:71310"/>
        <dbReference type="EC" id="2.7.7.77"/>
    </reaction>
</comment>
<dbReference type="EMBL" id="AHEV01000005">
    <property type="protein sequence ID" value="EJR44584.1"/>
    <property type="molecule type" value="Genomic_DNA"/>
</dbReference>
<dbReference type="GO" id="GO:0005525">
    <property type="term" value="F:GTP binding"/>
    <property type="evidence" value="ECO:0007669"/>
    <property type="project" value="UniProtKB-UniRule"/>
</dbReference>
<reference evidence="12 17" key="3">
    <citation type="submission" date="2016-12" db="EMBL/GenBank/DDBJ databases">
        <title>Genome Sequences of Twelve Sporeforming Bacillus Species Isolated from Foods.</title>
        <authorList>
            <person name="De Jong A."/>
            <person name="Holsappel S."/>
            <person name="Kuipers O.P."/>
        </authorList>
    </citation>
    <scope>NUCLEOTIDE SEQUENCE [LARGE SCALE GENOMIC DNA]</scope>
    <source>
        <strain evidence="12 17">S3E15</strain>
    </source>
</reference>
<dbReference type="EC" id="2.7.7.77" evidence="8"/>
<dbReference type="Proteomes" id="UP000236165">
    <property type="component" value="Unassembled WGS sequence"/>
</dbReference>
<keyword evidence="6 8" id="KW-0342">GTP-binding</keyword>
<gene>
    <name evidence="8" type="primary">mobA</name>
    <name evidence="13" type="ORF">BACWE_04320</name>
    <name evidence="11" type="ORF">BW900_16975</name>
    <name evidence="14" type="ORF">I6G81_23765</name>
    <name evidence="10" type="ORF">III_00742</name>
    <name evidence="12" type="ORF">S3E15_04104</name>
</gene>
<evidence type="ECO:0000256" key="3">
    <source>
        <dbReference type="ARBA" id="ARBA00022723"/>
    </source>
</evidence>
<reference evidence="14 19" key="5">
    <citation type="submission" date="2020-12" db="EMBL/GenBank/DDBJ databases">
        <title>FDA dAtabase for Regulatory Grade micrObial Sequences (FDA-ARGOS): Supporting development and validation of Infectious Disease Dx tests.</title>
        <authorList>
            <person name="Nelson B."/>
            <person name="Plummer A."/>
            <person name="Tallon L."/>
            <person name="Sadzewicz L."/>
            <person name="Zhao X."/>
            <person name="Boylan J."/>
            <person name="Ott S."/>
            <person name="Bowen H."/>
            <person name="Vavikolanu K."/>
            <person name="Mehta A."/>
            <person name="Aluvathingal J."/>
            <person name="Nadendla S."/>
            <person name="Myers T."/>
            <person name="Yan Y."/>
            <person name="Sichtig H."/>
        </authorList>
    </citation>
    <scope>NUCLEOTIDE SEQUENCE [LARGE SCALE GENOMIC DNA]</scope>
    <source>
        <strain evidence="14 19">FDAARGOS_924</strain>
    </source>
</reference>
<evidence type="ECO:0000256" key="8">
    <source>
        <dbReference type="HAMAP-Rule" id="MF_00316"/>
    </source>
</evidence>
<dbReference type="Proteomes" id="UP000190696">
    <property type="component" value="Unassembled WGS sequence"/>
</dbReference>
<evidence type="ECO:0000256" key="2">
    <source>
        <dbReference type="ARBA" id="ARBA00022679"/>
    </source>
</evidence>
<comment type="domain">
    <text evidence="8">The N-terminal domain determines nucleotide recognition and specific binding, while the C-terminal domain determines the specific binding to the target protein.</text>
</comment>
<dbReference type="Proteomes" id="UP000006976">
    <property type="component" value="Unassembled WGS sequence"/>
</dbReference>
<accession>A0A0B5SI02</accession>
<evidence type="ECO:0000313" key="13">
    <source>
        <dbReference type="EMBL" id="PJN72579.1"/>
    </source>
</evidence>
<keyword evidence="7 8" id="KW-0501">Molybdenum cofactor biosynthesis</keyword>
<feature type="binding site" evidence="8">
    <location>
        <position position="21"/>
    </location>
    <ligand>
        <name>GTP</name>
        <dbReference type="ChEBI" id="CHEBI:37565"/>
    </ligand>
</feature>
<keyword evidence="1 8" id="KW-0963">Cytoplasm</keyword>
<comment type="cofactor">
    <cofactor evidence="8">
        <name>Mg(2+)</name>
        <dbReference type="ChEBI" id="CHEBI:18420"/>
    </cofactor>
</comment>
<evidence type="ECO:0000256" key="1">
    <source>
        <dbReference type="ARBA" id="ARBA00022490"/>
    </source>
</evidence>
<feature type="binding site" evidence="8">
    <location>
        <position position="100"/>
    </location>
    <ligand>
        <name>GTP</name>
        <dbReference type="ChEBI" id="CHEBI:37565"/>
    </ligand>
</feature>
<dbReference type="InterPro" id="IPR025877">
    <property type="entry name" value="MobA-like_NTP_Trfase"/>
</dbReference>
<proteinExistence type="inferred from homology"/>
<evidence type="ECO:0000313" key="16">
    <source>
        <dbReference type="Proteomes" id="UP000190696"/>
    </source>
</evidence>
<dbReference type="EMBL" id="MUAI01000014">
    <property type="protein sequence ID" value="OOR05507.1"/>
    <property type="molecule type" value="Genomic_DNA"/>
</dbReference>